<dbReference type="PANTHER" id="PTHR35910:SF6">
    <property type="entry name" value="2EXR DOMAIN-CONTAINING PROTEIN"/>
    <property type="match status" value="1"/>
</dbReference>
<dbReference type="InterPro" id="IPR000571">
    <property type="entry name" value="Znf_CCCH"/>
</dbReference>
<keyword evidence="1" id="KW-0862">Zinc</keyword>
<feature type="region of interest" description="Disordered" evidence="2">
    <location>
        <begin position="282"/>
        <end position="320"/>
    </location>
</feature>
<accession>A0A2J6TRF7</accession>
<dbReference type="Proteomes" id="UP000235371">
    <property type="component" value="Unassembled WGS sequence"/>
</dbReference>
<sequence>MSDYQISEEGCPLWNNGFRCKASETTGCPHIHDNFLRKEAQEKKILEDLKKKKEQKLAVSRSQLQGQYNNVLAPNTPTANRAKQITSVKVANTAQVNSRIKSIIKQTDNQVQRSAPATFNSDIISSMVAKINNLKVDHVTVTKFETVHRLNWATVIYSKPNAQLASKFPKSSNSVCRKFLVGLCQRGVDCRYSHLVPSPTNPQVPWPGVEHEKFSPDWEWDVVMTAMGPKYVQVRTCPPPKYSWDVYNKDALVEDQQLEETYAATASKGVLSQVAPLKVQHSKTPSQASAGTSFQESVKSSENSWDTPRRSSATKTRLSDVGRWTLETQKPKLALAPPADKAPGNASFHRFQELPAELRIKIWKMAMKDYRNTARVVWKWDDYHMGNYYNSRLEPRTRAPPFLHVCKQVRDIAGHYHFEKVFGTMQSGPETWFSFENDRLFLQTPSPLQLVKMAQQIIARERKLVSYLTLPLRDFVHNPIGFVQVVTGFHNLKHLHLVASTAWEDRRWTCDPGMIPKVKRALKKDWVRRQTKYRPDDMLNVPGVWIDSVSPVEAKAYGVDGIQWGANVRHDERLWVGN</sequence>
<evidence type="ECO:0000256" key="2">
    <source>
        <dbReference type="SAM" id="MobiDB-lite"/>
    </source>
</evidence>
<feature type="compositionally biased region" description="Polar residues" evidence="2">
    <location>
        <begin position="282"/>
        <end position="316"/>
    </location>
</feature>
<evidence type="ECO:0000259" key="3">
    <source>
        <dbReference type="PROSITE" id="PS50103"/>
    </source>
</evidence>
<dbReference type="PROSITE" id="PS50103">
    <property type="entry name" value="ZF_C3H1"/>
    <property type="match status" value="1"/>
</dbReference>
<dbReference type="STRING" id="1095630.A0A2J6TRF7"/>
<name>A0A2J6TRF7_9HELO</name>
<dbReference type="RefSeq" id="XP_024742452.1">
    <property type="nucleotide sequence ID" value="XM_024870829.1"/>
</dbReference>
<dbReference type="Gene3D" id="4.10.1000.10">
    <property type="entry name" value="Zinc finger, CCCH-type"/>
    <property type="match status" value="1"/>
</dbReference>
<dbReference type="Pfam" id="PF20150">
    <property type="entry name" value="2EXR"/>
    <property type="match status" value="1"/>
</dbReference>
<keyword evidence="5" id="KW-1185">Reference proteome</keyword>
<dbReference type="AlphaFoldDB" id="A0A2J6TRF7"/>
<dbReference type="GO" id="GO:0008270">
    <property type="term" value="F:zinc ion binding"/>
    <property type="evidence" value="ECO:0007669"/>
    <property type="project" value="UniProtKB-KW"/>
</dbReference>
<dbReference type="GeneID" id="36578911"/>
<feature type="domain" description="C3H1-type" evidence="3">
    <location>
        <begin position="170"/>
        <end position="197"/>
    </location>
</feature>
<proteinExistence type="predicted"/>
<evidence type="ECO:0000256" key="1">
    <source>
        <dbReference type="PROSITE-ProRule" id="PRU00723"/>
    </source>
</evidence>
<dbReference type="OrthoDB" id="3513892at2759"/>
<dbReference type="PANTHER" id="PTHR35910">
    <property type="entry name" value="2EXR DOMAIN-CONTAINING PROTEIN"/>
    <property type="match status" value="1"/>
</dbReference>
<feature type="zinc finger region" description="C3H1-type" evidence="1">
    <location>
        <begin position="170"/>
        <end position="197"/>
    </location>
</feature>
<reference evidence="4 5" key="1">
    <citation type="submission" date="2016-04" db="EMBL/GenBank/DDBJ databases">
        <title>A degradative enzymes factory behind the ericoid mycorrhizal symbiosis.</title>
        <authorList>
            <consortium name="DOE Joint Genome Institute"/>
            <person name="Martino E."/>
            <person name="Morin E."/>
            <person name="Grelet G."/>
            <person name="Kuo A."/>
            <person name="Kohler A."/>
            <person name="Daghino S."/>
            <person name="Barry K."/>
            <person name="Choi C."/>
            <person name="Cichocki N."/>
            <person name="Clum A."/>
            <person name="Copeland A."/>
            <person name="Hainaut M."/>
            <person name="Haridas S."/>
            <person name="Labutti K."/>
            <person name="Lindquist E."/>
            <person name="Lipzen A."/>
            <person name="Khouja H.-R."/>
            <person name="Murat C."/>
            <person name="Ohm R."/>
            <person name="Olson A."/>
            <person name="Spatafora J."/>
            <person name="Veneault-Fourrey C."/>
            <person name="Henrissat B."/>
            <person name="Grigoriev I."/>
            <person name="Martin F."/>
            <person name="Perotto S."/>
        </authorList>
    </citation>
    <scope>NUCLEOTIDE SEQUENCE [LARGE SCALE GENOMIC DNA]</scope>
    <source>
        <strain evidence="4 5">E</strain>
    </source>
</reference>
<evidence type="ECO:0000313" key="5">
    <source>
        <dbReference type="Proteomes" id="UP000235371"/>
    </source>
</evidence>
<keyword evidence="1" id="KW-0479">Metal-binding</keyword>
<evidence type="ECO:0000313" key="4">
    <source>
        <dbReference type="EMBL" id="PMD65548.1"/>
    </source>
</evidence>
<keyword evidence="1" id="KW-0863">Zinc-finger</keyword>
<dbReference type="InterPro" id="IPR045518">
    <property type="entry name" value="2EXR"/>
</dbReference>
<organism evidence="4 5">
    <name type="scientific">Hyaloscypha bicolor E</name>
    <dbReference type="NCBI Taxonomy" id="1095630"/>
    <lineage>
        <taxon>Eukaryota</taxon>
        <taxon>Fungi</taxon>
        <taxon>Dikarya</taxon>
        <taxon>Ascomycota</taxon>
        <taxon>Pezizomycotina</taxon>
        <taxon>Leotiomycetes</taxon>
        <taxon>Helotiales</taxon>
        <taxon>Hyaloscyphaceae</taxon>
        <taxon>Hyaloscypha</taxon>
        <taxon>Hyaloscypha bicolor</taxon>
    </lineage>
</organism>
<protein>
    <recommendedName>
        <fullName evidence="3">C3H1-type domain-containing protein</fullName>
    </recommendedName>
</protein>
<gene>
    <name evidence="4" type="ORF">K444DRAFT_182663</name>
</gene>
<dbReference type="InParanoid" id="A0A2J6TRF7"/>
<dbReference type="EMBL" id="KZ613746">
    <property type="protein sequence ID" value="PMD65548.1"/>
    <property type="molecule type" value="Genomic_DNA"/>
</dbReference>